<gene>
    <name evidence="2" type="ORF">PCOR1329_LOCUS69295</name>
</gene>
<feature type="region of interest" description="Disordered" evidence="1">
    <location>
        <begin position="379"/>
        <end position="400"/>
    </location>
</feature>
<comment type="caution">
    <text evidence="2">The sequence shown here is derived from an EMBL/GenBank/DDBJ whole genome shotgun (WGS) entry which is preliminary data.</text>
</comment>
<proteinExistence type="predicted"/>
<feature type="non-terminal residue" evidence="2">
    <location>
        <position position="633"/>
    </location>
</feature>
<keyword evidence="3" id="KW-1185">Reference proteome</keyword>
<evidence type="ECO:0000313" key="3">
    <source>
        <dbReference type="Proteomes" id="UP001189429"/>
    </source>
</evidence>
<organism evidence="2 3">
    <name type="scientific">Prorocentrum cordatum</name>
    <dbReference type="NCBI Taxonomy" id="2364126"/>
    <lineage>
        <taxon>Eukaryota</taxon>
        <taxon>Sar</taxon>
        <taxon>Alveolata</taxon>
        <taxon>Dinophyceae</taxon>
        <taxon>Prorocentrales</taxon>
        <taxon>Prorocentraceae</taxon>
        <taxon>Prorocentrum</taxon>
    </lineage>
</organism>
<protein>
    <submittedName>
        <fullName evidence="2">Uncharacterized protein</fullName>
    </submittedName>
</protein>
<sequence>MSFVDDLTDYNSTANASELINTTALAAARLCTAAFQHGLKPHPEKTKAILMHYGAGAKKEKQRIAKEGITYLELDGLAIKVQLATQQEALGAIISAGGVMGPEICLRVNRALGAARPLEKQILRRKKLSKKAKVKHAHSSSTSSLTYNHHVWSDLTMKDLKQISAKYMGPYRVAASLPKTNSPDQHISEAEAIAKTEVPDLITHQSIARLRYLPRLLSSAPAVLLQLLDGQRQQKGTWSRQLKKDFDFLRTYLPKEKWPSQTQHDRDIINWARQKPKLFTNAVKAASKAYILHTRDQAQGAKLQKDILMTSADHTTEVLDLCDDTNNQKYVCYACGRATNANKKQGRHPTFSDKPAYPCDVTPLPLLETSPVLPKVFARLEPSPSRPPASSPAEPAKRQETVFITDRPRQAADLQQIMASNGITSISGLDYTQIAIPSDGQISELPTVLRRAQRRILHGEVAAIYVEFPRRTWYLHDATDVLGSRASKRRTPEAPWGTPQVSETIADEIFAVNNVTREVLRTIFMATTTKVPFVAAISAESIIRKTPAYRYIANLTTVYETPTNHYDLGAIQILDNGTRDDLRNIMHTANEEEIDFTIADSLDGNIVARWGLRTATAAPTSQNLTTNDAYYIE</sequence>
<dbReference type="EMBL" id="CAUYUJ010019085">
    <property type="protein sequence ID" value="CAK0888521.1"/>
    <property type="molecule type" value="Genomic_DNA"/>
</dbReference>
<evidence type="ECO:0000256" key="1">
    <source>
        <dbReference type="SAM" id="MobiDB-lite"/>
    </source>
</evidence>
<evidence type="ECO:0000313" key="2">
    <source>
        <dbReference type="EMBL" id="CAK0888521.1"/>
    </source>
</evidence>
<dbReference type="Proteomes" id="UP001189429">
    <property type="component" value="Unassembled WGS sequence"/>
</dbReference>
<name>A0ABN9WPB7_9DINO</name>
<accession>A0ABN9WPB7</accession>
<reference evidence="2" key="1">
    <citation type="submission" date="2023-10" db="EMBL/GenBank/DDBJ databases">
        <authorList>
            <person name="Chen Y."/>
            <person name="Shah S."/>
            <person name="Dougan E. K."/>
            <person name="Thang M."/>
            <person name="Chan C."/>
        </authorList>
    </citation>
    <scope>NUCLEOTIDE SEQUENCE [LARGE SCALE GENOMIC DNA]</scope>
</reference>